<feature type="domain" description="ABC3 transporter permease C-terminal" evidence="7">
    <location>
        <begin position="676"/>
        <end position="789"/>
    </location>
</feature>
<evidence type="ECO:0000259" key="8">
    <source>
        <dbReference type="Pfam" id="PF12704"/>
    </source>
</evidence>
<dbReference type="EMBL" id="JBHLZF010000002">
    <property type="protein sequence ID" value="MFB9897653.1"/>
    <property type="molecule type" value="Genomic_DNA"/>
</dbReference>
<dbReference type="PANTHER" id="PTHR30572:SF18">
    <property type="entry name" value="ABC-TYPE MACROLIDE FAMILY EXPORT SYSTEM PERMEASE COMPONENT 2"/>
    <property type="match status" value="1"/>
</dbReference>
<feature type="transmembrane region" description="Helical" evidence="6">
    <location>
        <begin position="21"/>
        <end position="44"/>
    </location>
</feature>
<feature type="transmembrane region" description="Helical" evidence="6">
    <location>
        <begin position="760"/>
        <end position="779"/>
    </location>
</feature>
<evidence type="ECO:0000313" key="9">
    <source>
        <dbReference type="EMBL" id="MFB9897653.1"/>
    </source>
</evidence>
<feature type="transmembrane region" description="Helical" evidence="6">
    <location>
        <begin position="419"/>
        <end position="438"/>
    </location>
</feature>
<evidence type="ECO:0000256" key="1">
    <source>
        <dbReference type="ARBA" id="ARBA00004651"/>
    </source>
</evidence>
<sequence length="796" mass="87950">MNTYNELRSAILNLPRRGQHNVAKIVCLALGLAMSAVIIAEVYYEQTFDQCYPDYQCICRVQERFRLNQGELMESANTSGGVGPLMQKTIPQVELATRTNVIVGNEELVLDSMDRIKASIYTADSCFFRMFPTRILEGDAVKALTAPGCCAVSRSTAERLGGRVVGRSISPGQFPRLRFTIVAVYEDYPHNSTFHDFDVIGAMSTQRNFVYDGQDNLVGNDRYQSFVRLSKGTSPGSLAKSIQAMMKTHYPMEDLKKAGCWMTYLLTPISTYYTSQPNVHQMFWILSLLAGVLLVTSVLNYVLIVVGNLITRTREMAVRKCFGAGRGIVYSLTFHEAALHLLLAVLLAAALLWACHGTIEQLLSAPLSVLIFNRGAWILAALALLVLVVGGWVPGWLYNHMPVTAAFRGYATARHRWKVLLLGVEFAGVGFLLSLLLVTGRQYQLLTGYDLGYRCNDVSMVNISAFSAAEKRTAAAEAARVPGIRQVSVCHDLPLYSHSGNNVSLPGQDDQLFNIADFYTVGDHYFELMEIPVVAGRTFTQGGDSLREVMVSESFARQMRKLCKWKSVVGRQVVISEHSENGRPLTIIGVYRDVHVGNATSNAVNRPSAMFYGRADHVMTQTLLLRLDHADTETLTALHDRLQRFFPGKTILVENVENLRNNAYAPQLHFRNGVMTAGFVTLLIALVGLVGYVTDEVNHRHKEIALRKVNGAQGRDILRLFERGIMLTAVPAVVVGATGAAYVAAQWIQLFDNRITLSPGLFVGAALSVLVIVAIVVALNCRRVAWGNPAVFLQQE</sequence>
<name>A0ABV5ZJS7_9BACT</name>
<dbReference type="Pfam" id="PF12704">
    <property type="entry name" value="MacB_PCD"/>
    <property type="match status" value="2"/>
</dbReference>
<feature type="transmembrane region" description="Helical" evidence="6">
    <location>
        <begin position="674"/>
        <end position="693"/>
    </location>
</feature>
<feature type="domain" description="ABC3 transporter permease C-terminal" evidence="7">
    <location>
        <begin position="288"/>
        <end position="402"/>
    </location>
</feature>
<gene>
    <name evidence="9" type="ORF">ACFFK8_07535</name>
</gene>
<dbReference type="PANTHER" id="PTHR30572">
    <property type="entry name" value="MEMBRANE COMPONENT OF TRANSPORTER-RELATED"/>
    <property type="match status" value="1"/>
</dbReference>
<dbReference type="InterPro" id="IPR025857">
    <property type="entry name" value="MacB_PCD"/>
</dbReference>
<evidence type="ECO:0000256" key="6">
    <source>
        <dbReference type="SAM" id="Phobius"/>
    </source>
</evidence>
<keyword evidence="2" id="KW-1003">Cell membrane</keyword>
<feature type="domain" description="MacB-like periplasmic core" evidence="8">
    <location>
        <begin position="28"/>
        <end position="244"/>
    </location>
</feature>
<evidence type="ECO:0000256" key="5">
    <source>
        <dbReference type="ARBA" id="ARBA00023136"/>
    </source>
</evidence>
<dbReference type="RefSeq" id="WP_027952330.1">
    <property type="nucleotide sequence ID" value="NZ_JADU01000016.1"/>
</dbReference>
<dbReference type="InterPro" id="IPR050250">
    <property type="entry name" value="Macrolide_Exporter_MacB"/>
</dbReference>
<dbReference type="Proteomes" id="UP001589688">
    <property type="component" value="Unassembled WGS sequence"/>
</dbReference>
<keyword evidence="4 6" id="KW-1133">Transmembrane helix</keyword>
<feature type="transmembrane region" description="Helical" evidence="6">
    <location>
        <begin position="374"/>
        <end position="398"/>
    </location>
</feature>
<organism evidence="9 10">
    <name type="scientific">Hallella seregens ATCC 51272</name>
    <dbReference type="NCBI Taxonomy" id="1336250"/>
    <lineage>
        <taxon>Bacteria</taxon>
        <taxon>Pseudomonadati</taxon>
        <taxon>Bacteroidota</taxon>
        <taxon>Bacteroidia</taxon>
        <taxon>Bacteroidales</taxon>
        <taxon>Prevotellaceae</taxon>
        <taxon>Hallella</taxon>
    </lineage>
</organism>
<accession>A0ABV5ZJS7</accession>
<keyword evidence="5 6" id="KW-0472">Membrane</keyword>
<comment type="subcellular location">
    <subcellularLocation>
        <location evidence="1">Cell membrane</location>
        <topology evidence="1">Multi-pass membrane protein</topology>
    </subcellularLocation>
</comment>
<evidence type="ECO:0000256" key="4">
    <source>
        <dbReference type="ARBA" id="ARBA00022989"/>
    </source>
</evidence>
<feature type="transmembrane region" description="Helical" evidence="6">
    <location>
        <begin position="725"/>
        <end position="748"/>
    </location>
</feature>
<feature type="transmembrane region" description="Helical" evidence="6">
    <location>
        <begin position="282"/>
        <end position="306"/>
    </location>
</feature>
<protein>
    <submittedName>
        <fullName evidence="9">ABC transporter permease</fullName>
    </submittedName>
</protein>
<feature type="transmembrane region" description="Helical" evidence="6">
    <location>
        <begin position="327"/>
        <end position="354"/>
    </location>
</feature>
<keyword evidence="10" id="KW-1185">Reference proteome</keyword>
<reference evidence="9 10" key="1">
    <citation type="submission" date="2024-09" db="EMBL/GenBank/DDBJ databases">
        <authorList>
            <person name="Sun Q."/>
            <person name="Mori K."/>
        </authorList>
    </citation>
    <scope>NUCLEOTIDE SEQUENCE [LARGE SCALE GENOMIC DNA]</scope>
    <source>
        <strain evidence="9 10">ATCC 51272</strain>
    </source>
</reference>
<dbReference type="InterPro" id="IPR003838">
    <property type="entry name" value="ABC3_permease_C"/>
</dbReference>
<evidence type="ECO:0000259" key="7">
    <source>
        <dbReference type="Pfam" id="PF02687"/>
    </source>
</evidence>
<dbReference type="Pfam" id="PF02687">
    <property type="entry name" value="FtsX"/>
    <property type="match status" value="2"/>
</dbReference>
<comment type="caution">
    <text evidence="9">The sequence shown here is derived from an EMBL/GenBank/DDBJ whole genome shotgun (WGS) entry which is preliminary data.</text>
</comment>
<evidence type="ECO:0000256" key="3">
    <source>
        <dbReference type="ARBA" id="ARBA00022692"/>
    </source>
</evidence>
<keyword evidence="3 6" id="KW-0812">Transmembrane</keyword>
<evidence type="ECO:0000313" key="10">
    <source>
        <dbReference type="Proteomes" id="UP001589688"/>
    </source>
</evidence>
<feature type="domain" description="MacB-like periplasmic core" evidence="8">
    <location>
        <begin position="476"/>
        <end position="609"/>
    </location>
</feature>
<evidence type="ECO:0000256" key="2">
    <source>
        <dbReference type="ARBA" id="ARBA00022475"/>
    </source>
</evidence>
<proteinExistence type="predicted"/>